<dbReference type="GeneID" id="117537179"/>
<dbReference type="KEGG" id="gacu:117537179"/>
<feature type="region of interest" description="Disordered" evidence="1">
    <location>
        <begin position="239"/>
        <end position="261"/>
    </location>
</feature>
<evidence type="ECO:0000256" key="1">
    <source>
        <dbReference type="SAM" id="MobiDB-lite"/>
    </source>
</evidence>
<sequence>MSSACRAHLDQHLGPSMAVFPLALGDSSIIILVTGGEEPVVMATYSVQVTRDSRPSLPMFGDHVTCSFLQDCGLVVHPGLPCGLQPFIRMLSPPLICSSGHHPGVWVVPCLTCSDNRTCDWREVTWQPDGCYHPQVSPPLLQACLTDRKVLFIGDSTNRGIMYFLLERVNSSLQVWGRSHDLQVYEYLNQDRTLVSYSYYPRFWEDKDQRPTFRQSLLQLIHRSRPLVNSKQTVLVVGGGPVAEGESPEDRQRGAGQRVSQ</sequence>
<evidence type="ECO:0000313" key="2">
    <source>
        <dbReference type="Proteomes" id="UP000515161"/>
    </source>
</evidence>
<proteinExistence type="predicted"/>
<dbReference type="PANTHER" id="PTHR14776:SF1">
    <property type="entry name" value="CADHERIN-LIKE AND PC-ESTERASE DOMAIN-CONTAINING PROTEIN 1"/>
    <property type="match status" value="1"/>
</dbReference>
<gene>
    <name evidence="3" type="primary">cped1</name>
</gene>
<accession>A0A6P8TMD8</accession>
<dbReference type="Proteomes" id="UP000515161">
    <property type="component" value="Unplaced"/>
</dbReference>
<name>A0A6P8TMD8_GYMAC</name>
<organism evidence="2 3">
    <name type="scientific">Gymnodraco acuticeps</name>
    <name type="common">Antarctic dragonfish</name>
    <dbReference type="NCBI Taxonomy" id="8218"/>
    <lineage>
        <taxon>Eukaryota</taxon>
        <taxon>Metazoa</taxon>
        <taxon>Chordata</taxon>
        <taxon>Craniata</taxon>
        <taxon>Vertebrata</taxon>
        <taxon>Euteleostomi</taxon>
        <taxon>Actinopterygii</taxon>
        <taxon>Neopterygii</taxon>
        <taxon>Teleostei</taxon>
        <taxon>Neoteleostei</taxon>
        <taxon>Acanthomorphata</taxon>
        <taxon>Eupercaria</taxon>
        <taxon>Perciformes</taxon>
        <taxon>Notothenioidei</taxon>
        <taxon>Bathydraconidae</taxon>
        <taxon>Gymnodraco</taxon>
    </lineage>
</organism>
<dbReference type="InParanoid" id="A0A6P8TMD8"/>
<reference evidence="3" key="1">
    <citation type="submission" date="2025-08" db="UniProtKB">
        <authorList>
            <consortium name="RefSeq"/>
        </authorList>
    </citation>
    <scope>IDENTIFICATION</scope>
</reference>
<dbReference type="OrthoDB" id="1932925at2759"/>
<protein>
    <submittedName>
        <fullName evidence="3">Cadherin-like and PC-esterase domain-containing protein 1</fullName>
    </submittedName>
</protein>
<keyword evidence="2" id="KW-1185">Reference proteome</keyword>
<dbReference type="AlphaFoldDB" id="A0A6P8TMD8"/>
<dbReference type="CTD" id="79974"/>
<dbReference type="RefSeq" id="XP_034058212.1">
    <property type="nucleotide sequence ID" value="XM_034202321.1"/>
</dbReference>
<dbReference type="PANTHER" id="PTHR14776">
    <property type="entry name" value="CADHERIN-LIKE AND PC-ESTERASE DOMAIN-CONTAINING PROTEIN 1"/>
    <property type="match status" value="1"/>
</dbReference>
<evidence type="ECO:0000313" key="3">
    <source>
        <dbReference type="RefSeq" id="XP_034058212.1"/>
    </source>
</evidence>